<feature type="non-terminal residue" evidence="1">
    <location>
        <position position="354"/>
    </location>
</feature>
<accession>A0ACC3DEX1</accession>
<protein>
    <submittedName>
        <fullName evidence="1">Uncharacterized protein</fullName>
    </submittedName>
</protein>
<sequence length="354" mass="38178">MMDAVVENLVIEADNFAPNVMEFSTDNYWRWGRKKIANKNKNKVMLSVSGIQADLRDVAYYVKKKEGFPSITDQGVMDVFLGGSGFSFKIAMETADSTDRQHFFKVNTVNVDVANLQIKMKQSNHKLLFNLAKPLLLKVLKPVVQKVLEKQLKDTATEIDSKLWAVHQEAKRAEAEAKKNPDPDNAQSIYQRYATAAQKNFMNKKKKAQEQSADKKVNMAVTQHESIFPNIKLPGGISSKATEYKDLARKGDKWESPVFSIGSAKETSNIPKMGPVRRRQGGGGSNRGTSNTASSGARSGGAAAGYGAGSGAGYGAGANTGYGSGANAGYSNVRSGATTNGAAGLSSQMNQAFD</sequence>
<dbReference type="Proteomes" id="UP001186974">
    <property type="component" value="Unassembled WGS sequence"/>
</dbReference>
<name>A0ACC3DEX1_9PEZI</name>
<organism evidence="1 2">
    <name type="scientific">Coniosporium uncinatum</name>
    <dbReference type="NCBI Taxonomy" id="93489"/>
    <lineage>
        <taxon>Eukaryota</taxon>
        <taxon>Fungi</taxon>
        <taxon>Dikarya</taxon>
        <taxon>Ascomycota</taxon>
        <taxon>Pezizomycotina</taxon>
        <taxon>Dothideomycetes</taxon>
        <taxon>Dothideomycetes incertae sedis</taxon>
        <taxon>Coniosporium</taxon>
    </lineage>
</organism>
<gene>
    <name evidence="1" type="ORF">LTS18_001228</name>
</gene>
<comment type="caution">
    <text evidence="1">The sequence shown here is derived from an EMBL/GenBank/DDBJ whole genome shotgun (WGS) entry which is preliminary data.</text>
</comment>
<dbReference type="EMBL" id="JAWDJW010005571">
    <property type="protein sequence ID" value="KAK3067255.1"/>
    <property type="molecule type" value="Genomic_DNA"/>
</dbReference>
<keyword evidence="2" id="KW-1185">Reference proteome</keyword>
<reference evidence="1" key="1">
    <citation type="submission" date="2024-09" db="EMBL/GenBank/DDBJ databases">
        <title>Black Yeasts Isolated from many extreme environments.</title>
        <authorList>
            <person name="Coleine C."/>
            <person name="Stajich J.E."/>
            <person name="Selbmann L."/>
        </authorList>
    </citation>
    <scope>NUCLEOTIDE SEQUENCE</scope>
    <source>
        <strain evidence="1">CCFEE 5737</strain>
    </source>
</reference>
<proteinExistence type="predicted"/>
<evidence type="ECO:0000313" key="1">
    <source>
        <dbReference type="EMBL" id="KAK3067255.1"/>
    </source>
</evidence>
<evidence type="ECO:0000313" key="2">
    <source>
        <dbReference type="Proteomes" id="UP001186974"/>
    </source>
</evidence>